<dbReference type="SUPFAM" id="SSF51445">
    <property type="entry name" value="(Trans)glycosidases"/>
    <property type="match status" value="1"/>
</dbReference>
<dbReference type="InterPro" id="IPR028212">
    <property type="entry name" value="GHL6"/>
</dbReference>
<sequence length="668" mass="76264">MAWWTTNRMRLIQNNLRESDANLDVERSIEELKKLSANVWMINAGGIVAFYPTQLEYHYRAAGQQKDLLAEAVEKAHANGIKLMARFDFSKAHEDVFHRRPEWFYRTREGREVNYHGIVHTCINGAYQREYALHIVDEVISTYEVDGIFFNMFGYQTRDYSGRHYGICFCDSCRVRFREYSGLALPDSESPDDPVYRQYKQFQETTTKEMLDRIHALVKSRRDDIAISTYNENKVDIVRKESNTDIHRPHPVWLYSASENVQSVEDSWDDKCVSNCSINAIDLVHRFTGVSEHEIQIRLKESLASGSGLDFCIIGVFDDYPDRANLPAVADIYRFHRENESWYGRFQSMSGIALIKPGVTQQSAMKEYFGVYKMLKEEHLLFDVIHQHTLAEAGERLSAYKAVLIPGITHFSEKELRVLGQAQHQGACLLGTGGAFTGDEAGRRFLEASFGLTYQSVHDYRQEAVYFHTADKKLFRRFPDRDWIFLDGPYYRAAAGALTVRQLPMVEPATYGPPERAFGHRLSEQAEGAWLQDVGNRKAVYVPWHAGELYYKHGYADHKHVLLDLLEHVAGEPCILKTNAPPQIELFFHRLDDTTLILHLLNLSGFNGVTYGIPIPVYGIEVALKGLGPVREVMELTKQSKVNFCSADGTSTIQVEAVADFAAIVIKL</sequence>
<dbReference type="InterPro" id="IPR017853">
    <property type="entry name" value="GH"/>
</dbReference>
<dbReference type="RefSeq" id="WP_094017634.1">
    <property type="nucleotide sequence ID" value="NZ_NMQW01000043.1"/>
</dbReference>
<dbReference type="AlphaFoldDB" id="A0A229UJM4"/>
<dbReference type="EMBL" id="NMQW01000043">
    <property type="protein sequence ID" value="OXM83592.1"/>
    <property type="molecule type" value="Genomic_DNA"/>
</dbReference>
<accession>A0A229UJM4</accession>
<evidence type="ECO:0008006" key="3">
    <source>
        <dbReference type="Google" id="ProtNLM"/>
    </source>
</evidence>
<dbReference type="Proteomes" id="UP000215509">
    <property type="component" value="Unassembled WGS sequence"/>
</dbReference>
<keyword evidence="2" id="KW-1185">Reference proteome</keyword>
<gene>
    <name evidence="1" type="ORF">CF651_25145</name>
</gene>
<proteinExistence type="predicted"/>
<organism evidence="1 2">
    <name type="scientific">Paenibacillus rigui</name>
    <dbReference type="NCBI Taxonomy" id="554312"/>
    <lineage>
        <taxon>Bacteria</taxon>
        <taxon>Bacillati</taxon>
        <taxon>Bacillota</taxon>
        <taxon>Bacilli</taxon>
        <taxon>Bacillales</taxon>
        <taxon>Paenibacillaceae</taxon>
        <taxon>Paenibacillus</taxon>
    </lineage>
</organism>
<dbReference type="Gene3D" id="3.20.20.80">
    <property type="entry name" value="Glycosidases"/>
    <property type="match status" value="1"/>
</dbReference>
<dbReference type="CDD" id="cd03143">
    <property type="entry name" value="A4_beta-galactosidase_middle_domain"/>
    <property type="match status" value="1"/>
</dbReference>
<comment type="caution">
    <text evidence="1">The sequence shown here is derived from an EMBL/GenBank/DDBJ whole genome shotgun (WGS) entry which is preliminary data.</text>
</comment>
<evidence type="ECO:0000313" key="2">
    <source>
        <dbReference type="Proteomes" id="UP000215509"/>
    </source>
</evidence>
<name>A0A229UJM4_9BACL</name>
<reference evidence="1 2" key="1">
    <citation type="submission" date="2017-07" db="EMBL/GenBank/DDBJ databases">
        <title>Genome sequencing and assembly of Paenibacillus rigui.</title>
        <authorList>
            <person name="Mayilraj S."/>
        </authorList>
    </citation>
    <scope>NUCLEOTIDE SEQUENCE [LARGE SCALE GENOMIC DNA]</scope>
    <source>
        <strain evidence="1 2">JCM 16352</strain>
    </source>
</reference>
<dbReference type="InterPro" id="IPR029062">
    <property type="entry name" value="Class_I_gatase-like"/>
</dbReference>
<dbReference type="Pfam" id="PF14871">
    <property type="entry name" value="GHL6"/>
    <property type="match status" value="1"/>
</dbReference>
<dbReference type="OrthoDB" id="9780891at2"/>
<dbReference type="Gene3D" id="3.40.50.880">
    <property type="match status" value="1"/>
</dbReference>
<protein>
    <recommendedName>
        <fullName evidence="3">Beta-galactosidase trimerisation domain-containing protein</fullName>
    </recommendedName>
</protein>
<evidence type="ECO:0000313" key="1">
    <source>
        <dbReference type="EMBL" id="OXM83592.1"/>
    </source>
</evidence>